<comment type="caution">
    <text evidence="2">The sequence shown here is derived from an EMBL/GenBank/DDBJ whole genome shotgun (WGS) entry which is preliminary data.</text>
</comment>
<dbReference type="Proteomes" id="UP000319700">
    <property type="component" value="Unassembled WGS sequence"/>
</dbReference>
<evidence type="ECO:0000313" key="3">
    <source>
        <dbReference type="Proteomes" id="UP000319700"/>
    </source>
</evidence>
<dbReference type="AlphaFoldDB" id="A0A502F4F5"/>
<keyword evidence="1" id="KW-0472">Membrane</keyword>
<accession>A0A502F4F5</accession>
<gene>
    <name evidence="2" type="ORF">EAH81_04455</name>
</gene>
<dbReference type="OrthoDB" id="1367748at2"/>
<protein>
    <submittedName>
        <fullName evidence="2">Uncharacterized protein</fullName>
    </submittedName>
</protein>
<dbReference type="EMBL" id="RCZH01000003">
    <property type="protein sequence ID" value="TPG43809.1"/>
    <property type="molecule type" value="Genomic_DNA"/>
</dbReference>
<feature type="transmembrane region" description="Helical" evidence="1">
    <location>
        <begin position="6"/>
        <end position="26"/>
    </location>
</feature>
<keyword evidence="3" id="KW-1185">Reference proteome</keyword>
<reference evidence="2 3" key="1">
    <citation type="journal article" date="2019" name="Environ. Microbiol.">
        <title>Species interactions and distinct microbial communities in high Arctic permafrost affected cryosols are associated with the CH4 and CO2 gas fluxes.</title>
        <authorList>
            <person name="Altshuler I."/>
            <person name="Hamel J."/>
            <person name="Turney S."/>
            <person name="Magnuson E."/>
            <person name="Levesque R."/>
            <person name="Greer C."/>
            <person name="Whyte L.G."/>
        </authorList>
    </citation>
    <scope>NUCLEOTIDE SEQUENCE [LARGE SCALE GENOMIC DNA]</scope>
    <source>
        <strain evidence="2 3">42</strain>
    </source>
</reference>
<keyword evidence="1" id="KW-1133">Transmembrane helix</keyword>
<name>A0A502F4F5_9FLAO</name>
<evidence type="ECO:0000313" key="2">
    <source>
        <dbReference type="EMBL" id="TPG43809.1"/>
    </source>
</evidence>
<sequence length="191" mass="21829">MKKVVIISLSLNILLLGTIIFMYNNYFPNKKDIVKKEIIVRKEIKDNDSIIDKTDPIYVYRSQKFSCDTNAGSSIGYSLCSMEKLRFIDNLLNGVVKHRLKEFDEYIKRNKEGVLKAKGNSYFVNCLRINIASKENFVRSQKVWEEMRVLNSEEIHLGCDGGSACGGITNDGEIKYVLERIEKIKVGGPCF</sequence>
<dbReference type="RefSeq" id="WP_140504192.1">
    <property type="nucleotide sequence ID" value="NZ_RCZH01000003.1"/>
</dbReference>
<organism evidence="2 3">
    <name type="scientific">Flavobacterium pectinovorum</name>
    <dbReference type="NCBI Taxonomy" id="29533"/>
    <lineage>
        <taxon>Bacteria</taxon>
        <taxon>Pseudomonadati</taxon>
        <taxon>Bacteroidota</taxon>
        <taxon>Flavobacteriia</taxon>
        <taxon>Flavobacteriales</taxon>
        <taxon>Flavobacteriaceae</taxon>
        <taxon>Flavobacterium</taxon>
    </lineage>
</organism>
<keyword evidence="1" id="KW-0812">Transmembrane</keyword>
<evidence type="ECO:0000256" key="1">
    <source>
        <dbReference type="SAM" id="Phobius"/>
    </source>
</evidence>
<proteinExistence type="predicted"/>